<dbReference type="NCBIfam" id="NF033773">
    <property type="entry name" value="tellur_TrgA"/>
    <property type="match status" value="1"/>
</dbReference>
<feature type="transmembrane region" description="Helical" evidence="1">
    <location>
        <begin position="65"/>
        <end position="84"/>
    </location>
</feature>
<proteinExistence type="predicted"/>
<gene>
    <name evidence="3" type="ORF">HJ526_13470</name>
    <name evidence="2" type="ORF">HJ536_06780</name>
</gene>
<dbReference type="Proteomes" id="UP000523601">
    <property type="component" value="Unassembled WGS sequence"/>
</dbReference>
<organism evidence="2 5">
    <name type="scientific">Donghicola mangrovi</name>
    <dbReference type="NCBI Taxonomy" id="2729614"/>
    <lineage>
        <taxon>Bacteria</taxon>
        <taxon>Pseudomonadati</taxon>
        <taxon>Pseudomonadota</taxon>
        <taxon>Alphaproteobacteria</taxon>
        <taxon>Rhodobacterales</taxon>
        <taxon>Roseobacteraceae</taxon>
        <taxon>Donghicola</taxon>
    </lineage>
</organism>
<evidence type="ECO:0000313" key="3">
    <source>
        <dbReference type="EMBL" id="NVO28437.1"/>
    </source>
</evidence>
<name>A0A850Q0I7_9RHOB</name>
<keyword evidence="1" id="KW-0472">Membrane</keyword>
<evidence type="ECO:0000313" key="4">
    <source>
        <dbReference type="Proteomes" id="UP000523601"/>
    </source>
</evidence>
<feature type="transmembrane region" description="Helical" evidence="1">
    <location>
        <begin position="6"/>
        <end position="24"/>
    </location>
</feature>
<reference evidence="4 5" key="1">
    <citation type="submission" date="2020-04" db="EMBL/GenBank/DDBJ databases">
        <title>Donghicola sp., a member of the Rhodobacteraceae family isolated from mangrove forest in Thailand.</title>
        <authorList>
            <person name="Charoenyingcharoen P."/>
            <person name="Yukphan P."/>
        </authorList>
    </citation>
    <scope>NUCLEOTIDE SEQUENCE [LARGE SCALE GENOMIC DNA]</scope>
    <source>
        <strain evidence="2 5">B5-SW-15</strain>
        <strain evidence="3 4">C2-DW-16</strain>
    </source>
</reference>
<evidence type="ECO:0000256" key="1">
    <source>
        <dbReference type="SAM" id="Phobius"/>
    </source>
</evidence>
<dbReference type="RefSeq" id="WP_176855130.1">
    <property type="nucleotide sequence ID" value="NZ_JABCJD010000007.1"/>
</dbReference>
<keyword evidence="1" id="KW-1133">Transmembrane helix</keyword>
<dbReference type="EMBL" id="JABCJE010000002">
    <property type="protein sequence ID" value="NVO23057.1"/>
    <property type="molecule type" value="Genomic_DNA"/>
</dbReference>
<accession>A0A850Q0I7</accession>
<keyword evidence="1" id="KW-0812">Transmembrane</keyword>
<feature type="transmembrane region" description="Helical" evidence="1">
    <location>
        <begin position="118"/>
        <end position="138"/>
    </location>
</feature>
<dbReference type="AlphaFoldDB" id="A0A850Q0I7"/>
<dbReference type="InterPro" id="IPR047784">
    <property type="entry name" value="TrgA"/>
</dbReference>
<dbReference type="EMBL" id="JABCJD010000007">
    <property type="protein sequence ID" value="NVO28437.1"/>
    <property type="molecule type" value="Genomic_DNA"/>
</dbReference>
<dbReference type="Proteomes" id="UP000592216">
    <property type="component" value="Unassembled WGS sequence"/>
</dbReference>
<evidence type="ECO:0000313" key="5">
    <source>
        <dbReference type="Proteomes" id="UP000592216"/>
    </source>
</evidence>
<evidence type="ECO:0000313" key="2">
    <source>
        <dbReference type="EMBL" id="NVO23057.1"/>
    </source>
</evidence>
<protein>
    <submittedName>
        <fullName evidence="2">TrgA family protein</fullName>
    </submittedName>
</protein>
<sequence length="146" mass="15914">MPTAARLIAAIFMALTGVILALKLREVRPALQYYQFFIEYNMFLGAVIGWQLVGPRVGNGWARAAVAGINGGFVTVLLVFMSLATREMLIRAFRKLYDHALEAVLAAVKIGISDFMAIAVTMTIAPVFMGAVLSGLGAEAAHRRWR</sequence>
<keyword evidence="4" id="KW-1185">Reference proteome</keyword>
<comment type="caution">
    <text evidence="2">The sequence shown here is derived from an EMBL/GenBank/DDBJ whole genome shotgun (WGS) entry which is preliminary data.</text>
</comment>
<feature type="transmembrane region" description="Helical" evidence="1">
    <location>
        <begin position="36"/>
        <end position="53"/>
    </location>
</feature>